<reference evidence="1 2" key="1">
    <citation type="journal article" date="2021" name="Commun. Biol.">
        <title>The genome of Shorea leprosula (Dipterocarpaceae) highlights the ecological relevance of drought in aseasonal tropical rainforests.</title>
        <authorList>
            <person name="Ng K.K.S."/>
            <person name="Kobayashi M.J."/>
            <person name="Fawcett J.A."/>
            <person name="Hatakeyama M."/>
            <person name="Paape T."/>
            <person name="Ng C.H."/>
            <person name="Ang C.C."/>
            <person name="Tnah L.H."/>
            <person name="Lee C.T."/>
            <person name="Nishiyama T."/>
            <person name="Sese J."/>
            <person name="O'Brien M.J."/>
            <person name="Copetti D."/>
            <person name="Mohd Noor M.I."/>
            <person name="Ong R.C."/>
            <person name="Putra M."/>
            <person name="Sireger I.Z."/>
            <person name="Indrioko S."/>
            <person name="Kosugi Y."/>
            <person name="Izuno A."/>
            <person name="Isagi Y."/>
            <person name="Lee S.L."/>
            <person name="Shimizu K.K."/>
        </authorList>
    </citation>
    <scope>NUCLEOTIDE SEQUENCE [LARGE SCALE GENOMIC DNA]</scope>
    <source>
        <strain evidence="1">214</strain>
    </source>
</reference>
<dbReference type="EMBL" id="BPVZ01000058">
    <property type="protein sequence ID" value="GKV21553.1"/>
    <property type="molecule type" value="Genomic_DNA"/>
</dbReference>
<evidence type="ECO:0000313" key="2">
    <source>
        <dbReference type="Proteomes" id="UP001054252"/>
    </source>
</evidence>
<accession>A0AAV5K889</accession>
<organism evidence="1 2">
    <name type="scientific">Rubroshorea leprosula</name>
    <dbReference type="NCBI Taxonomy" id="152421"/>
    <lineage>
        <taxon>Eukaryota</taxon>
        <taxon>Viridiplantae</taxon>
        <taxon>Streptophyta</taxon>
        <taxon>Embryophyta</taxon>
        <taxon>Tracheophyta</taxon>
        <taxon>Spermatophyta</taxon>
        <taxon>Magnoliopsida</taxon>
        <taxon>eudicotyledons</taxon>
        <taxon>Gunneridae</taxon>
        <taxon>Pentapetalae</taxon>
        <taxon>rosids</taxon>
        <taxon>malvids</taxon>
        <taxon>Malvales</taxon>
        <taxon>Dipterocarpaceae</taxon>
        <taxon>Rubroshorea</taxon>
    </lineage>
</organism>
<keyword evidence="2" id="KW-1185">Reference proteome</keyword>
<proteinExistence type="predicted"/>
<comment type="caution">
    <text evidence="1">The sequence shown here is derived from an EMBL/GenBank/DDBJ whole genome shotgun (WGS) entry which is preliminary data.</text>
</comment>
<protein>
    <submittedName>
        <fullName evidence="1">Uncharacterized protein</fullName>
    </submittedName>
</protein>
<dbReference type="Proteomes" id="UP001054252">
    <property type="component" value="Unassembled WGS sequence"/>
</dbReference>
<sequence length="52" mass="5680">MLAQIAAPDHNALPNVHLPLSPLPPMSLMVQWSCAVVPSSGFLKYLMTNYIT</sequence>
<name>A0AAV5K889_9ROSI</name>
<evidence type="ECO:0000313" key="1">
    <source>
        <dbReference type="EMBL" id="GKV21553.1"/>
    </source>
</evidence>
<dbReference type="AlphaFoldDB" id="A0AAV5K889"/>
<gene>
    <name evidence="1" type="ORF">SLEP1_g31523</name>
</gene>